<evidence type="ECO:0000256" key="9">
    <source>
        <dbReference type="ARBA" id="ARBA00022840"/>
    </source>
</evidence>
<evidence type="ECO:0000256" key="11">
    <source>
        <dbReference type="ARBA" id="ARBA00048366"/>
    </source>
</evidence>
<evidence type="ECO:0000256" key="1">
    <source>
        <dbReference type="ARBA" id="ARBA00004496"/>
    </source>
</evidence>
<dbReference type="GO" id="GO:0000049">
    <property type="term" value="F:tRNA binding"/>
    <property type="evidence" value="ECO:0007669"/>
    <property type="project" value="TreeGrafter"/>
</dbReference>
<dbReference type="Gene3D" id="3.90.870.10">
    <property type="entry name" value="DHBP synthase"/>
    <property type="match status" value="1"/>
</dbReference>
<keyword evidence="4" id="KW-0963">Cytoplasm</keyword>
<keyword evidence="8" id="KW-0547">Nucleotide-binding</keyword>
<keyword evidence="6" id="KW-0819">tRNA processing</keyword>
<evidence type="ECO:0000256" key="6">
    <source>
        <dbReference type="ARBA" id="ARBA00022694"/>
    </source>
</evidence>
<dbReference type="Proteomes" id="UP000464658">
    <property type="component" value="Chromosome"/>
</dbReference>
<protein>
    <recommendedName>
        <fullName evidence="10">L-threonylcarbamoyladenylate synthase</fullName>
        <ecNumber evidence="3">2.7.7.87</ecNumber>
    </recommendedName>
    <alternativeName>
        <fullName evidence="10">L-threonylcarbamoyladenylate synthase</fullName>
    </alternativeName>
</protein>
<dbReference type="PROSITE" id="PS51163">
    <property type="entry name" value="YRDC"/>
    <property type="match status" value="1"/>
</dbReference>
<comment type="subcellular location">
    <subcellularLocation>
        <location evidence="1">Cytoplasm</location>
    </subcellularLocation>
</comment>
<dbReference type="GO" id="GO:0006450">
    <property type="term" value="P:regulation of translational fidelity"/>
    <property type="evidence" value="ECO:0007669"/>
    <property type="project" value="TreeGrafter"/>
</dbReference>
<evidence type="ECO:0000256" key="8">
    <source>
        <dbReference type="ARBA" id="ARBA00022741"/>
    </source>
</evidence>
<evidence type="ECO:0000256" key="2">
    <source>
        <dbReference type="ARBA" id="ARBA00007663"/>
    </source>
</evidence>
<evidence type="ECO:0000256" key="3">
    <source>
        <dbReference type="ARBA" id="ARBA00012584"/>
    </source>
</evidence>
<dbReference type="InterPro" id="IPR050156">
    <property type="entry name" value="TC-AMP_synthase_SUA5"/>
</dbReference>
<dbReference type="SUPFAM" id="SSF55821">
    <property type="entry name" value="YrdC/RibB"/>
    <property type="match status" value="1"/>
</dbReference>
<keyword evidence="9" id="KW-0067">ATP-binding</keyword>
<dbReference type="GO" id="GO:0005524">
    <property type="term" value="F:ATP binding"/>
    <property type="evidence" value="ECO:0007669"/>
    <property type="project" value="UniProtKB-KW"/>
</dbReference>
<dbReference type="PANTHER" id="PTHR17490">
    <property type="entry name" value="SUA5"/>
    <property type="match status" value="1"/>
</dbReference>
<dbReference type="GO" id="GO:0005737">
    <property type="term" value="C:cytoplasm"/>
    <property type="evidence" value="ECO:0007669"/>
    <property type="project" value="UniProtKB-SubCell"/>
</dbReference>
<evidence type="ECO:0000256" key="7">
    <source>
        <dbReference type="ARBA" id="ARBA00022695"/>
    </source>
</evidence>
<reference evidence="13 14" key="1">
    <citation type="submission" date="2019-12" db="EMBL/GenBank/DDBJ databases">
        <title>Full genome sequence of a Bacillus safensis strain isolated from commercially available natto in Indonesia.</title>
        <authorList>
            <person name="Yoshida M."/>
            <person name="Uomi M."/>
            <person name="Waturangi D."/>
            <person name="Ekaputri J.J."/>
            <person name="Setiamarga D.H.E."/>
        </authorList>
    </citation>
    <scope>NUCLEOTIDE SEQUENCE [LARGE SCALE GENOMIC DNA]</scope>
    <source>
        <strain evidence="13 14">IDN1</strain>
    </source>
</reference>
<dbReference type="PANTHER" id="PTHR17490:SF16">
    <property type="entry name" value="THREONYLCARBAMOYL-AMP SYNTHASE"/>
    <property type="match status" value="1"/>
</dbReference>
<dbReference type="InterPro" id="IPR006070">
    <property type="entry name" value="Sua5-like_dom"/>
</dbReference>
<dbReference type="EC" id="2.7.7.87" evidence="3"/>
<feature type="domain" description="YrdC-like" evidence="12">
    <location>
        <begin position="1"/>
        <end position="76"/>
    </location>
</feature>
<evidence type="ECO:0000313" key="14">
    <source>
        <dbReference type="Proteomes" id="UP000464658"/>
    </source>
</evidence>
<dbReference type="GO" id="GO:0008033">
    <property type="term" value="P:tRNA processing"/>
    <property type="evidence" value="ECO:0007669"/>
    <property type="project" value="UniProtKB-KW"/>
</dbReference>
<dbReference type="EMBL" id="AP021906">
    <property type="protein sequence ID" value="BBP92880.1"/>
    <property type="molecule type" value="Genomic_DNA"/>
</dbReference>
<dbReference type="GO" id="GO:0061710">
    <property type="term" value="F:L-threonylcarbamoyladenylate synthase"/>
    <property type="evidence" value="ECO:0007669"/>
    <property type="project" value="UniProtKB-EC"/>
</dbReference>
<dbReference type="Pfam" id="PF01300">
    <property type="entry name" value="Sua5_yciO_yrdC"/>
    <property type="match status" value="1"/>
</dbReference>
<gene>
    <name evidence="13" type="ORF">BsIDN1_64980</name>
</gene>
<comment type="catalytic activity">
    <reaction evidence="11">
        <text>L-threonine + hydrogencarbonate + ATP = L-threonylcarbamoyladenylate + diphosphate + H2O</text>
        <dbReference type="Rhea" id="RHEA:36407"/>
        <dbReference type="ChEBI" id="CHEBI:15377"/>
        <dbReference type="ChEBI" id="CHEBI:17544"/>
        <dbReference type="ChEBI" id="CHEBI:30616"/>
        <dbReference type="ChEBI" id="CHEBI:33019"/>
        <dbReference type="ChEBI" id="CHEBI:57926"/>
        <dbReference type="ChEBI" id="CHEBI:73682"/>
        <dbReference type="EC" id="2.7.7.87"/>
    </reaction>
</comment>
<dbReference type="GO" id="GO:0003725">
    <property type="term" value="F:double-stranded RNA binding"/>
    <property type="evidence" value="ECO:0007669"/>
    <property type="project" value="InterPro"/>
</dbReference>
<evidence type="ECO:0000256" key="10">
    <source>
        <dbReference type="ARBA" id="ARBA00029774"/>
    </source>
</evidence>
<evidence type="ECO:0000259" key="12">
    <source>
        <dbReference type="PROSITE" id="PS51163"/>
    </source>
</evidence>
<evidence type="ECO:0000256" key="5">
    <source>
        <dbReference type="ARBA" id="ARBA00022679"/>
    </source>
</evidence>
<accession>A0A5S9MHD1</accession>
<evidence type="ECO:0000256" key="4">
    <source>
        <dbReference type="ARBA" id="ARBA00022490"/>
    </source>
</evidence>
<keyword evidence="5" id="KW-0808">Transferase</keyword>
<organism evidence="13 14">
    <name type="scientific">Bacillus safensis</name>
    <dbReference type="NCBI Taxonomy" id="561879"/>
    <lineage>
        <taxon>Bacteria</taxon>
        <taxon>Bacillati</taxon>
        <taxon>Bacillota</taxon>
        <taxon>Bacilli</taxon>
        <taxon>Bacillales</taxon>
        <taxon>Bacillaceae</taxon>
        <taxon>Bacillus</taxon>
    </lineage>
</organism>
<keyword evidence="7" id="KW-0548">Nucleotidyltransferase</keyword>
<dbReference type="AlphaFoldDB" id="A0A5S9MHD1"/>
<evidence type="ECO:0000313" key="13">
    <source>
        <dbReference type="EMBL" id="BBP92880.1"/>
    </source>
</evidence>
<proteinExistence type="inferred from homology"/>
<sequence>MVAFPTETVYGLGANAKETEAVMKIYEAKGRPSDNPLIVHIAEVQQLHEFAQIESEKAKALMDAFLAGRLNHRSSV</sequence>
<name>A0A5S9MHD1_BACIA</name>
<dbReference type="InterPro" id="IPR017945">
    <property type="entry name" value="DHBP_synth_RibB-like_a/b_dom"/>
</dbReference>
<comment type="similarity">
    <text evidence="2">Belongs to the SUA5 family.</text>
</comment>